<dbReference type="Pfam" id="PF17170">
    <property type="entry name" value="DUF5128"/>
    <property type="match status" value="1"/>
</dbReference>
<evidence type="ECO:0000256" key="1">
    <source>
        <dbReference type="SAM" id="SignalP"/>
    </source>
</evidence>
<name>A0A015YFJ0_BACFG</name>
<organism evidence="2 3">
    <name type="scientific">Bacteroides fragilis str. S36L11</name>
    <dbReference type="NCBI Taxonomy" id="1339327"/>
    <lineage>
        <taxon>Bacteria</taxon>
        <taxon>Pseudomonadati</taxon>
        <taxon>Bacteroidota</taxon>
        <taxon>Bacteroidia</taxon>
        <taxon>Bacteroidales</taxon>
        <taxon>Bacteroidaceae</taxon>
        <taxon>Bacteroides</taxon>
    </lineage>
</organism>
<accession>A0A015YFJ0</accession>
<dbReference type="Proteomes" id="UP000022082">
    <property type="component" value="Unassembled WGS sequence"/>
</dbReference>
<feature type="chain" id="PRO_5001479585" evidence="1">
    <location>
        <begin position="21"/>
        <end position="383"/>
    </location>
</feature>
<protein>
    <submittedName>
        <fullName evidence="2">Putative exported protein</fullName>
    </submittedName>
</protein>
<evidence type="ECO:0000313" key="2">
    <source>
        <dbReference type="EMBL" id="EXZ30657.1"/>
    </source>
</evidence>
<dbReference type="InterPro" id="IPR011042">
    <property type="entry name" value="6-blade_b-propeller_TolB-like"/>
</dbReference>
<comment type="caution">
    <text evidence="2">The sequence shown here is derived from an EMBL/GenBank/DDBJ whole genome shotgun (WGS) entry which is preliminary data.</text>
</comment>
<keyword evidence="1" id="KW-0732">Signal</keyword>
<proteinExistence type="predicted"/>
<dbReference type="Gene3D" id="2.120.10.30">
    <property type="entry name" value="TolB, C-terminal domain"/>
    <property type="match status" value="1"/>
</dbReference>
<dbReference type="AlphaFoldDB" id="A0A015YFJ0"/>
<dbReference type="PATRIC" id="fig|1339327.3.peg.731"/>
<sequence>MVAKWKITVALLLILFCSCAQEKKTHGNGIIISFEKDTDVNADSILELSFLKLQTKDSCLVKNVGLIRELNNCLLILDSANSNLYVFNKSGAFVNQIGKKGSGPGEYIFLSSFFVDNNKNYIAAIDVAQDKVLYYNATDFSFLYERRLPFSTSCCLQLEDGNLLWNSREYTDSKLSDFYFVVTDSLFDIIDYKMNKEFKSGYTTGPSQMIYKVGANVFAYTPFDLTIYRVGTSEIVPAHSFSFEGTDIPSLDFLNKISNQGNSNYLYDLIQSDYISYYSVEETERDLFVCYMKNKEKYIGLYDKDTDRTYNYPIKIFQDQLKVGELNYFSIGSVDDYHVAPLDVLSLKDMAGNGYVFDDKLSELLTISNEEDNSILLFVRIKK</sequence>
<dbReference type="EMBL" id="JGDJ01000129">
    <property type="protein sequence ID" value="EXZ30657.1"/>
    <property type="molecule type" value="Genomic_DNA"/>
</dbReference>
<feature type="signal peptide" evidence="1">
    <location>
        <begin position="1"/>
        <end position="20"/>
    </location>
</feature>
<evidence type="ECO:0000313" key="3">
    <source>
        <dbReference type="Proteomes" id="UP000022082"/>
    </source>
</evidence>
<dbReference type="PROSITE" id="PS51257">
    <property type="entry name" value="PROKAR_LIPOPROTEIN"/>
    <property type="match status" value="1"/>
</dbReference>
<reference evidence="2 3" key="1">
    <citation type="submission" date="2014-02" db="EMBL/GenBank/DDBJ databases">
        <authorList>
            <person name="Sears C."/>
            <person name="Carroll K."/>
            <person name="Sack B.R."/>
            <person name="Qadri F."/>
            <person name="Myers L.L."/>
            <person name="Chung G.-T."/>
            <person name="Escheverria P."/>
            <person name="Fraser C.M."/>
            <person name="Sadzewicz L."/>
            <person name="Shefchek K.A."/>
            <person name="Tallon L."/>
            <person name="Das S.P."/>
            <person name="Daugherty S."/>
            <person name="Mongodin E.F."/>
        </authorList>
    </citation>
    <scope>NUCLEOTIDE SEQUENCE [LARGE SCALE GENOMIC DNA]</scope>
    <source>
        <strain evidence="2 3">S36L11</strain>
    </source>
</reference>
<dbReference type="RefSeq" id="WP_032555993.1">
    <property type="nucleotide sequence ID" value="NZ_JGDJ01000129.1"/>
</dbReference>
<gene>
    <name evidence="2" type="ORF">M136_0043</name>
</gene>